<dbReference type="SMART" id="SM00563">
    <property type="entry name" value="PlsC"/>
    <property type="match status" value="1"/>
</dbReference>
<evidence type="ECO:0000256" key="3">
    <source>
        <dbReference type="ARBA" id="ARBA00023315"/>
    </source>
</evidence>
<keyword evidence="4" id="KW-0472">Membrane</keyword>
<keyword evidence="2 6" id="KW-0808">Transferase</keyword>
<proteinExistence type="predicted"/>
<dbReference type="InterPro" id="IPR002123">
    <property type="entry name" value="Plipid/glycerol_acylTrfase"/>
</dbReference>
<feature type="domain" description="Phospholipid/glycerol acyltransferase" evidence="5">
    <location>
        <begin position="83"/>
        <end position="197"/>
    </location>
</feature>
<dbReference type="SUPFAM" id="SSF69593">
    <property type="entry name" value="Glycerol-3-phosphate (1)-acyltransferase"/>
    <property type="match status" value="1"/>
</dbReference>
<protein>
    <submittedName>
        <fullName evidence="6">1-acyl-sn-glycerol-3-phosphate acyltransferase</fullName>
    </submittedName>
</protein>
<gene>
    <name evidence="6" type="ORF">G3I74_02820</name>
</gene>
<evidence type="ECO:0000256" key="1">
    <source>
        <dbReference type="ARBA" id="ARBA00005189"/>
    </source>
</evidence>
<organism evidence="6 7">
    <name type="scientific">Wenzhouxiangella limi</name>
    <dbReference type="NCBI Taxonomy" id="2707351"/>
    <lineage>
        <taxon>Bacteria</taxon>
        <taxon>Pseudomonadati</taxon>
        <taxon>Pseudomonadota</taxon>
        <taxon>Gammaproteobacteria</taxon>
        <taxon>Chromatiales</taxon>
        <taxon>Wenzhouxiangellaceae</taxon>
        <taxon>Wenzhouxiangella</taxon>
    </lineage>
</organism>
<reference evidence="6 7" key="1">
    <citation type="submission" date="2020-02" db="EMBL/GenBank/DDBJ databases">
        <authorList>
            <person name="Zhang X.-Y."/>
        </authorList>
    </citation>
    <scope>NUCLEOTIDE SEQUENCE [LARGE SCALE GENOMIC DNA]</scope>
    <source>
        <strain evidence="6 7">C33</strain>
    </source>
</reference>
<evidence type="ECO:0000259" key="5">
    <source>
        <dbReference type="SMART" id="SM00563"/>
    </source>
</evidence>
<keyword evidence="3 6" id="KW-0012">Acyltransferase</keyword>
<dbReference type="GO" id="GO:0006654">
    <property type="term" value="P:phosphatidic acid biosynthetic process"/>
    <property type="evidence" value="ECO:0007669"/>
    <property type="project" value="TreeGrafter"/>
</dbReference>
<keyword evidence="7" id="KW-1185">Reference proteome</keyword>
<keyword evidence="4" id="KW-1133">Transmembrane helix</keyword>
<comment type="caution">
    <text evidence="6">The sequence shown here is derived from an EMBL/GenBank/DDBJ whole genome shotgun (WGS) entry which is preliminary data.</text>
</comment>
<feature type="transmembrane region" description="Helical" evidence="4">
    <location>
        <begin position="20"/>
        <end position="44"/>
    </location>
</feature>
<evidence type="ECO:0000256" key="2">
    <source>
        <dbReference type="ARBA" id="ARBA00022679"/>
    </source>
</evidence>
<name>A0A845V321_9GAMM</name>
<dbReference type="Proteomes" id="UP000484885">
    <property type="component" value="Unassembled WGS sequence"/>
</dbReference>
<dbReference type="PANTHER" id="PTHR10434">
    <property type="entry name" value="1-ACYL-SN-GLYCEROL-3-PHOSPHATE ACYLTRANSFERASE"/>
    <property type="match status" value="1"/>
</dbReference>
<keyword evidence="4" id="KW-0812">Transmembrane</keyword>
<evidence type="ECO:0000313" key="7">
    <source>
        <dbReference type="Proteomes" id="UP000484885"/>
    </source>
</evidence>
<dbReference type="RefSeq" id="WP_164210056.1">
    <property type="nucleotide sequence ID" value="NZ_JAAGSC010000031.1"/>
</dbReference>
<dbReference type="PANTHER" id="PTHR10434:SF66">
    <property type="entry name" value="PHOSPHOLIPID_GLYCEROL ACYLTRANSFERASE DOMAIN-CONTAINING PROTEIN"/>
    <property type="match status" value="1"/>
</dbReference>
<dbReference type="CDD" id="cd07989">
    <property type="entry name" value="LPLAT_AGPAT-like"/>
    <property type="match status" value="1"/>
</dbReference>
<dbReference type="EMBL" id="JAAGSC010000031">
    <property type="protein sequence ID" value="NDY94661.1"/>
    <property type="molecule type" value="Genomic_DNA"/>
</dbReference>
<dbReference type="Pfam" id="PF01553">
    <property type="entry name" value="Acyltransferase"/>
    <property type="match status" value="1"/>
</dbReference>
<dbReference type="GO" id="GO:0003841">
    <property type="term" value="F:1-acylglycerol-3-phosphate O-acyltransferase activity"/>
    <property type="evidence" value="ECO:0007669"/>
    <property type="project" value="TreeGrafter"/>
</dbReference>
<sequence length="250" mass="27239">MSATLEKSPFWLPLYPLWQWLVFVPTAVVLTIVGGALAIPIALISPRAANLYVAVSWCRILTRMTPARVDIEGMEHVDPDQSYVVVANHQSQFDIPVIYGYCGLDLRWVMKAELNRIPFVAAGCRAIGHIFIDRADPAQARDAINSAVARLQPGTGILFFAEGTRSRSGKLLPFKKGAFRVAVDQQLPVLPMTVTGTRDVLPAGTLRLRPGRVHLRIHPPVSTAGLKTGDIDALRGQVRDQIASALSTSA</sequence>
<evidence type="ECO:0000313" key="6">
    <source>
        <dbReference type="EMBL" id="NDY94661.1"/>
    </source>
</evidence>
<evidence type="ECO:0000256" key="4">
    <source>
        <dbReference type="SAM" id="Phobius"/>
    </source>
</evidence>
<comment type="pathway">
    <text evidence="1">Lipid metabolism.</text>
</comment>
<dbReference type="AlphaFoldDB" id="A0A845V321"/>
<accession>A0A845V321</accession>